<dbReference type="EMBL" id="JAAQWE010000005">
    <property type="protein sequence ID" value="NMX96362.1"/>
    <property type="molecule type" value="Genomic_DNA"/>
</dbReference>
<proteinExistence type="predicted"/>
<accession>A0A7Y0ZQY5</accession>
<gene>
    <name evidence="1" type="ORF">HBO43_07100</name>
</gene>
<evidence type="ECO:0000313" key="2">
    <source>
        <dbReference type="Proteomes" id="UP000552560"/>
    </source>
</evidence>
<reference evidence="1 2" key="1">
    <citation type="journal article" date="2020" name="Front. Microbiol.">
        <title>Genetic Organization of the aprX-lipA2 Operon Affects the Proteolytic Potential of Pseudomonas Species in Milk.</title>
        <authorList>
            <person name="Maier C."/>
            <person name="Huptas C."/>
            <person name="von Neubeck M."/>
            <person name="Scherer S."/>
            <person name="Wenning M."/>
            <person name="Lucking G."/>
        </authorList>
    </citation>
    <scope>NUCLEOTIDE SEQUENCE [LARGE SCALE GENOMIC DNA]</scope>
    <source>
        <strain evidence="1 2">WS 4671</strain>
    </source>
</reference>
<comment type="caution">
    <text evidence="1">The sequence shown here is derived from an EMBL/GenBank/DDBJ whole genome shotgun (WGS) entry which is preliminary data.</text>
</comment>
<protein>
    <submittedName>
        <fullName evidence="1">Uncharacterized protein</fullName>
    </submittedName>
</protein>
<dbReference type="RefSeq" id="WP_057003621.1">
    <property type="nucleotide sequence ID" value="NZ_CBDFBJ010000001.1"/>
</dbReference>
<organism evidence="1 2">
    <name type="scientific">Pseudomonas veronii</name>
    <dbReference type="NCBI Taxonomy" id="76761"/>
    <lineage>
        <taxon>Bacteria</taxon>
        <taxon>Pseudomonadati</taxon>
        <taxon>Pseudomonadota</taxon>
        <taxon>Gammaproteobacteria</taxon>
        <taxon>Pseudomonadales</taxon>
        <taxon>Pseudomonadaceae</taxon>
        <taxon>Pseudomonas</taxon>
    </lineage>
</organism>
<evidence type="ECO:0000313" key="1">
    <source>
        <dbReference type="EMBL" id="NMX96362.1"/>
    </source>
</evidence>
<sequence length="139" mass="15419">MNLTNVIVPKVSIGGIAIGESITQVQARLSDKYKTHNSPDSFTIDNGFITAYHGVDGVISAISCNTAFKGNYENMLWPGMTVADVLRLSKEQVAWAGFVQIDQVNGIGLSLPEEYDDFDSLTDHFDLDFVFSELWVYDF</sequence>
<name>A0A7Y0ZQY5_PSEVE</name>
<dbReference type="AlphaFoldDB" id="A0A7Y0ZQY5"/>
<dbReference type="OrthoDB" id="6898784at2"/>
<dbReference type="Proteomes" id="UP000552560">
    <property type="component" value="Unassembled WGS sequence"/>
</dbReference>